<organism evidence="2 3">
    <name type="scientific">Paraburkholderia sabiae</name>
    <dbReference type="NCBI Taxonomy" id="273251"/>
    <lineage>
        <taxon>Bacteria</taxon>
        <taxon>Pseudomonadati</taxon>
        <taxon>Pseudomonadota</taxon>
        <taxon>Betaproteobacteria</taxon>
        <taxon>Burkholderiales</taxon>
        <taxon>Burkholderiaceae</taxon>
        <taxon>Paraburkholderia</taxon>
    </lineage>
</organism>
<dbReference type="RefSeq" id="WP_201651884.1">
    <property type="nucleotide sequence ID" value="NZ_CAJHCS010000014.1"/>
</dbReference>
<comment type="caution">
    <text evidence="2">The sequence shown here is derived from an EMBL/GenBank/DDBJ whole genome shotgun (WGS) entry which is preliminary data.</text>
</comment>
<dbReference type="Proteomes" id="UP001494588">
    <property type="component" value="Unassembled WGS sequence"/>
</dbReference>
<dbReference type="PANTHER" id="PTHR38785">
    <property type="entry name" value="HOMOLOG OF VIRK"/>
    <property type="match status" value="1"/>
</dbReference>
<dbReference type="EMBL" id="JAZHGC010000033">
    <property type="protein sequence ID" value="MEM5290231.1"/>
    <property type="molecule type" value="Genomic_DNA"/>
</dbReference>
<feature type="region of interest" description="Disordered" evidence="1">
    <location>
        <begin position="329"/>
        <end position="349"/>
    </location>
</feature>
<reference evidence="2 3" key="1">
    <citation type="submission" date="2024-01" db="EMBL/GenBank/DDBJ databases">
        <title>The diversity of rhizobia nodulating Mimosa spp. in eleven states of Brazil covering several biomes is determined by host plant, location, and edaphic factors.</title>
        <authorList>
            <person name="Rouws L."/>
            <person name="Barauna A."/>
            <person name="Beukes C."/>
            <person name="De Faria S.M."/>
            <person name="Gross E."/>
            <person name="Dos Reis Junior F.B."/>
            <person name="Simon M."/>
            <person name="Maluk M."/>
            <person name="Odee D.W."/>
            <person name="Kenicer G."/>
            <person name="Young J.P.W."/>
            <person name="Reis V.M."/>
            <person name="Zilli J."/>
            <person name="James E.K."/>
        </authorList>
    </citation>
    <scope>NUCLEOTIDE SEQUENCE [LARGE SCALE GENOMIC DNA]</scope>
    <source>
        <strain evidence="2 3">JPY77</strain>
    </source>
</reference>
<dbReference type="InterPro" id="IPR007488">
    <property type="entry name" value="DUF535"/>
</dbReference>
<keyword evidence="3" id="KW-1185">Reference proteome</keyword>
<evidence type="ECO:0000313" key="3">
    <source>
        <dbReference type="Proteomes" id="UP001494588"/>
    </source>
</evidence>
<feature type="compositionally biased region" description="Polar residues" evidence="1">
    <location>
        <begin position="332"/>
        <end position="341"/>
    </location>
</feature>
<name>A0ABU9QLE0_9BURK</name>
<sequence>MQSGDLIFKDPLKGLHAFMRNLRLVWHCAGDAYPGSDLFHRWRRLRFLLRSMLWWKSTTVWLSSYAAPSSRASMQWHACNLERIHRPFMHSAFAAEDRLRISLDHQYFTWRLAPRIAHAMTTYGSALLASFAASGQTWSLLVESLDRFHEEGDWSLCIRDAAGARLVSCTFSVGRLAGKVSRPRLLIGCVQGPDTAVNGRELFRALTRQWHGLRPKPFIVYLAQSLAHEMGASNALLVSNHAHIYSHWRYMLRKRRVKADYVALSRECGRVTAWNGWLLLGLPHNRKRSTQPDRNGRGRTRRLRGELLASVEAQIRRAVHYSAWLSAGAPTPSVSVTQSQPPHEDPSAG</sequence>
<accession>A0ABU9QLE0</accession>
<gene>
    <name evidence="2" type="ORF">V4C55_31355</name>
</gene>
<evidence type="ECO:0000256" key="1">
    <source>
        <dbReference type="SAM" id="MobiDB-lite"/>
    </source>
</evidence>
<dbReference type="Pfam" id="PF04393">
    <property type="entry name" value="DUF535"/>
    <property type="match status" value="1"/>
</dbReference>
<dbReference type="PANTHER" id="PTHR38785:SF1">
    <property type="entry name" value="HOMOLOG OF VIRK"/>
    <property type="match status" value="1"/>
</dbReference>
<proteinExistence type="predicted"/>
<evidence type="ECO:0000313" key="2">
    <source>
        <dbReference type="EMBL" id="MEM5290231.1"/>
    </source>
</evidence>
<protein>
    <submittedName>
        <fullName evidence="2">DUF535 family protein</fullName>
    </submittedName>
</protein>